<evidence type="ECO:0000313" key="3">
    <source>
        <dbReference type="Proteomes" id="UP000765509"/>
    </source>
</evidence>
<feature type="region of interest" description="Disordered" evidence="1">
    <location>
        <begin position="37"/>
        <end position="77"/>
    </location>
</feature>
<dbReference type="EMBL" id="AVOT02017868">
    <property type="protein sequence ID" value="MBW0504336.1"/>
    <property type="molecule type" value="Genomic_DNA"/>
</dbReference>
<name>A0A9Q3DPN5_9BASI</name>
<organism evidence="2 3">
    <name type="scientific">Austropuccinia psidii MF-1</name>
    <dbReference type="NCBI Taxonomy" id="1389203"/>
    <lineage>
        <taxon>Eukaryota</taxon>
        <taxon>Fungi</taxon>
        <taxon>Dikarya</taxon>
        <taxon>Basidiomycota</taxon>
        <taxon>Pucciniomycotina</taxon>
        <taxon>Pucciniomycetes</taxon>
        <taxon>Pucciniales</taxon>
        <taxon>Sphaerophragmiaceae</taxon>
        <taxon>Austropuccinia</taxon>
    </lineage>
</organism>
<evidence type="ECO:0000313" key="2">
    <source>
        <dbReference type="EMBL" id="MBW0504336.1"/>
    </source>
</evidence>
<dbReference type="AlphaFoldDB" id="A0A9Q3DPN5"/>
<comment type="caution">
    <text evidence="2">The sequence shown here is derived from an EMBL/GenBank/DDBJ whole genome shotgun (WGS) entry which is preliminary data.</text>
</comment>
<gene>
    <name evidence="2" type="ORF">O181_044051</name>
</gene>
<accession>A0A9Q3DPN5</accession>
<proteinExistence type="predicted"/>
<dbReference type="Proteomes" id="UP000765509">
    <property type="component" value="Unassembled WGS sequence"/>
</dbReference>
<keyword evidence="3" id="KW-1185">Reference proteome</keyword>
<evidence type="ECO:0000256" key="1">
    <source>
        <dbReference type="SAM" id="MobiDB-lite"/>
    </source>
</evidence>
<protein>
    <submittedName>
        <fullName evidence="2">Uncharacterized protein</fullName>
    </submittedName>
</protein>
<reference evidence="2" key="1">
    <citation type="submission" date="2021-03" db="EMBL/GenBank/DDBJ databases">
        <title>Draft genome sequence of rust myrtle Austropuccinia psidii MF-1, a brazilian biotype.</title>
        <authorList>
            <person name="Quecine M.C."/>
            <person name="Pachon D.M.R."/>
            <person name="Bonatelli M.L."/>
            <person name="Correr F.H."/>
            <person name="Franceschini L.M."/>
            <person name="Leite T.F."/>
            <person name="Margarido G.R.A."/>
            <person name="Almeida C.A."/>
            <person name="Ferrarezi J.A."/>
            <person name="Labate C.A."/>
        </authorList>
    </citation>
    <scope>NUCLEOTIDE SEQUENCE</scope>
    <source>
        <strain evidence="2">MF-1</strain>
    </source>
</reference>
<sequence length="77" mass="8568">MMGKRKKRKMYKVGTEMTEGTKDHALSPLCTLPVPKVVGGSGAESDFGSANPRGCNRDGKRHVEKEAVPLDRRKRER</sequence>
<feature type="compositionally biased region" description="Basic and acidic residues" evidence="1">
    <location>
        <begin position="55"/>
        <end position="77"/>
    </location>
</feature>